<dbReference type="PROSITE" id="PS51085">
    <property type="entry name" value="2FE2S_FER_2"/>
    <property type="match status" value="1"/>
</dbReference>
<dbReference type="InterPro" id="IPR036010">
    <property type="entry name" value="2Fe-2S_ferredoxin-like_sf"/>
</dbReference>
<evidence type="ECO:0000259" key="7">
    <source>
        <dbReference type="PROSITE" id="PS51085"/>
    </source>
</evidence>
<name>A0A7W4W4A4_9GAMM</name>
<accession>A0A7W4W4A4</accession>
<dbReference type="InterPro" id="IPR001055">
    <property type="entry name" value="Adrenodoxin-like"/>
</dbReference>
<dbReference type="CDD" id="cd00207">
    <property type="entry name" value="fer2"/>
    <property type="match status" value="1"/>
</dbReference>
<sequence>MGLVTYVSFDGEKTTVDVANGDSLMQGAIDNGIDGILGDCGGGCACATCHCMVDEAWYAKTGEPDDMEADMLDGVLDPKPTSRLSCQVFMSDELDGIVVHLPESQF</sequence>
<evidence type="ECO:0000256" key="6">
    <source>
        <dbReference type="ARBA" id="ARBA00034078"/>
    </source>
</evidence>
<keyword evidence="4" id="KW-0408">Iron</keyword>
<evidence type="ECO:0000256" key="1">
    <source>
        <dbReference type="ARBA" id="ARBA00010914"/>
    </source>
</evidence>
<dbReference type="InterPro" id="IPR001041">
    <property type="entry name" value="2Fe-2S_ferredoxin-type"/>
</dbReference>
<dbReference type="PRINTS" id="PR00355">
    <property type="entry name" value="ADRENODOXIN"/>
</dbReference>
<dbReference type="Proteomes" id="UP000537130">
    <property type="component" value="Unassembled WGS sequence"/>
</dbReference>
<comment type="caution">
    <text evidence="8">The sequence shown here is derived from an EMBL/GenBank/DDBJ whole genome shotgun (WGS) entry which is preliminary data.</text>
</comment>
<evidence type="ECO:0000256" key="2">
    <source>
        <dbReference type="ARBA" id="ARBA00022714"/>
    </source>
</evidence>
<dbReference type="Pfam" id="PF00111">
    <property type="entry name" value="Fer2"/>
    <property type="match status" value="1"/>
</dbReference>
<keyword evidence="2" id="KW-0001">2Fe-2S</keyword>
<dbReference type="GO" id="GO:0140647">
    <property type="term" value="P:P450-containing electron transport chain"/>
    <property type="evidence" value="ECO:0007669"/>
    <property type="project" value="InterPro"/>
</dbReference>
<dbReference type="PANTHER" id="PTHR23426:SF65">
    <property type="entry name" value="FERREDOXIN-2, MITOCHONDRIAL"/>
    <property type="match status" value="1"/>
</dbReference>
<dbReference type="GO" id="GO:0046872">
    <property type="term" value="F:metal ion binding"/>
    <property type="evidence" value="ECO:0007669"/>
    <property type="project" value="UniProtKB-KW"/>
</dbReference>
<evidence type="ECO:0000313" key="8">
    <source>
        <dbReference type="EMBL" id="MBB3047198.1"/>
    </source>
</evidence>
<reference evidence="8 9" key="1">
    <citation type="submission" date="2020-08" db="EMBL/GenBank/DDBJ databases">
        <title>Genomic Encyclopedia of Type Strains, Phase III (KMG-III): the genomes of soil and plant-associated and newly described type strains.</title>
        <authorList>
            <person name="Whitman W."/>
        </authorList>
    </citation>
    <scope>NUCLEOTIDE SEQUENCE [LARGE SCALE GENOMIC DNA]</scope>
    <source>
        <strain evidence="8 9">CECT 8654</strain>
    </source>
</reference>
<evidence type="ECO:0000256" key="5">
    <source>
        <dbReference type="ARBA" id="ARBA00023014"/>
    </source>
</evidence>
<feature type="domain" description="2Fe-2S ferredoxin-type" evidence="7">
    <location>
        <begin position="5"/>
        <end position="105"/>
    </location>
</feature>
<dbReference type="InterPro" id="IPR012675">
    <property type="entry name" value="Beta-grasp_dom_sf"/>
</dbReference>
<dbReference type="RefSeq" id="WP_183409835.1">
    <property type="nucleotide sequence ID" value="NZ_JACHWY010000001.1"/>
</dbReference>
<protein>
    <submittedName>
        <fullName evidence="8">2Fe-2S ferredoxin</fullName>
    </submittedName>
</protein>
<comment type="cofactor">
    <cofactor evidence="6">
        <name>[2Fe-2S] cluster</name>
        <dbReference type="ChEBI" id="CHEBI:190135"/>
    </cofactor>
</comment>
<dbReference type="EMBL" id="JACHWY010000001">
    <property type="protein sequence ID" value="MBB3047198.1"/>
    <property type="molecule type" value="Genomic_DNA"/>
</dbReference>
<dbReference type="AlphaFoldDB" id="A0A7W4W4A4"/>
<dbReference type="GO" id="GO:0051537">
    <property type="term" value="F:2 iron, 2 sulfur cluster binding"/>
    <property type="evidence" value="ECO:0007669"/>
    <property type="project" value="UniProtKB-KW"/>
</dbReference>
<dbReference type="PANTHER" id="PTHR23426">
    <property type="entry name" value="FERREDOXIN/ADRENODOXIN"/>
    <property type="match status" value="1"/>
</dbReference>
<keyword evidence="3" id="KW-0479">Metal-binding</keyword>
<evidence type="ECO:0000256" key="3">
    <source>
        <dbReference type="ARBA" id="ARBA00022723"/>
    </source>
</evidence>
<gene>
    <name evidence="8" type="ORF">FHR99_001434</name>
</gene>
<evidence type="ECO:0000313" key="9">
    <source>
        <dbReference type="Proteomes" id="UP000537130"/>
    </source>
</evidence>
<dbReference type="SUPFAM" id="SSF54292">
    <property type="entry name" value="2Fe-2S ferredoxin-like"/>
    <property type="match status" value="1"/>
</dbReference>
<keyword evidence="5" id="KW-0411">Iron-sulfur</keyword>
<proteinExistence type="inferred from homology"/>
<comment type="similarity">
    <text evidence="1">Belongs to the adrenodoxin/putidaredoxin family.</text>
</comment>
<keyword evidence="9" id="KW-1185">Reference proteome</keyword>
<organism evidence="8 9">
    <name type="scientific">Litorivivens lipolytica</name>
    <dbReference type="NCBI Taxonomy" id="1524264"/>
    <lineage>
        <taxon>Bacteria</taxon>
        <taxon>Pseudomonadati</taxon>
        <taxon>Pseudomonadota</taxon>
        <taxon>Gammaproteobacteria</taxon>
        <taxon>Litorivivens</taxon>
    </lineage>
</organism>
<dbReference type="Gene3D" id="3.10.20.30">
    <property type="match status" value="1"/>
</dbReference>
<dbReference type="GO" id="GO:0009055">
    <property type="term" value="F:electron transfer activity"/>
    <property type="evidence" value="ECO:0007669"/>
    <property type="project" value="TreeGrafter"/>
</dbReference>
<evidence type="ECO:0000256" key="4">
    <source>
        <dbReference type="ARBA" id="ARBA00023004"/>
    </source>
</evidence>